<evidence type="ECO:0008006" key="4">
    <source>
        <dbReference type="Google" id="ProtNLM"/>
    </source>
</evidence>
<feature type="chain" id="PRO_5046032394" description="Transglutaminase-like domain-containing protein" evidence="1">
    <location>
        <begin position="20"/>
        <end position="700"/>
    </location>
</feature>
<keyword evidence="1" id="KW-0732">Signal</keyword>
<feature type="signal peptide" evidence="1">
    <location>
        <begin position="1"/>
        <end position="19"/>
    </location>
</feature>
<dbReference type="RefSeq" id="WP_254155976.1">
    <property type="nucleotide sequence ID" value="NZ_JAHESD010000068.1"/>
</dbReference>
<organism evidence="2 3">
    <name type="scientific">Chryseosolibacter indicus</name>
    <dbReference type="NCBI Taxonomy" id="2782351"/>
    <lineage>
        <taxon>Bacteria</taxon>
        <taxon>Pseudomonadati</taxon>
        <taxon>Bacteroidota</taxon>
        <taxon>Cytophagia</taxon>
        <taxon>Cytophagales</taxon>
        <taxon>Chryseotaleaceae</taxon>
        <taxon>Chryseosolibacter</taxon>
    </lineage>
</organism>
<dbReference type="EMBL" id="JAHESD010000068">
    <property type="protein sequence ID" value="MBT1705808.1"/>
    <property type="molecule type" value="Genomic_DNA"/>
</dbReference>
<reference evidence="2 3" key="1">
    <citation type="submission" date="2021-05" db="EMBL/GenBank/DDBJ databases">
        <title>A Polyphasic approach of four new species of the genus Ohtaekwangia: Ohtaekwangia histidinii sp. nov., Ohtaekwangia cretensis sp. nov., Ohtaekwangia indiensis sp. nov., Ohtaekwangia reichenbachii sp. nov. from diverse environment.</title>
        <authorList>
            <person name="Octaviana S."/>
        </authorList>
    </citation>
    <scope>NUCLEOTIDE SEQUENCE [LARGE SCALE GENOMIC DNA]</scope>
    <source>
        <strain evidence="2 3">PWU20</strain>
    </source>
</reference>
<accession>A0ABS5VWK7</accession>
<name>A0ABS5VWK7_9BACT</name>
<evidence type="ECO:0000313" key="3">
    <source>
        <dbReference type="Proteomes" id="UP000772618"/>
    </source>
</evidence>
<protein>
    <recommendedName>
        <fullName evidence="4">Transglutaminase-like domain-containing protein</fullName>
    </recommendedName>
</protein>
<keyword evidence="3" id="KW-1185">Reference proteome</keyword>
<comment type="caution">
    <text evidence="2">The sequence shown here is derived from an EMBL/GenBank/DDBJ whole genome shotgun (WGS) entry which is preliminary data.</text>
</comment>
<gene>
    <name evidence="2" type="ORF">KK060_21130</name>
</gene>
<evidence type="ECO:0000256" key="1">
    <source>
        <dbReference type="SAM" id="SignalP"/>
    </source>
</evidence>
<proteinExistence type="predicted"/>
<evidence type="ECO:0000313" key="2">
    <source>
        <dbReference type="EMBL" id="MBT1705808.1"/>
    </source>
</evidence>
<dbReference type="Proteomes" id="UP000772618">
    <property type="component" value="Unassembled WGS sequence"/>
</dbReference>
<sequence>MKKLILLLSIVLNTGAIHAQQNQKEYFQAALMELSGMLEGSTPLDFERAVFVTENAYHGNQYNYADFKTTIDIHADIISRLITANDNHDWKKFQNNALGVSVPEPVVKQNYKNGLANWAIYTFITDTTTVNIQNVAFKHLPYEYNTDDPFGTGDWKNTQVLTLLQTQKGNCYALVALFKIFAERFKTEASIVIAPQHIYVQHADPAGNLFNVELATRSFPGTGSIQTLTHTTSEALMNDISMRSLDLKQSVALCLVQLAKTYEHRFKTKDDPFLLQCAETALKHDDKNLNAKLLKSQVYEQRVMKQQMQASEYITLLTELYEAGYRQMPDEMRNIILASIQNSPIAAANNHTPNPYESIGGQTKYVSLSKGVFPEIHSDQRIVRYSNTIFDAEKKEILGFLPPDTVSYEVDPVVFALSVDPLTKAYPELTPYQFASNRPIEAIDLDGLEANDLSMELEPVRSLREQERKKGIIHEESSGAKAIKYGVTGGLGLVMAAPAISLVSAEGVTLLFYRTLGLAYSNPMLAAEGTAAIAGFLYEGADDLCPTCKGDEVAKVFRGAGNKVLDFFGGRVSKYASALNIDPQAEKGFKGTIQDFYGFMKDNNLLGTVDNIIADNPYGYADYLNEASGLLKEGGTITIRGTMGNKFFNQILKGTAAGLDNFDVMKQATKVSDEVKATMTQTGGQPIINDVYEVVLQKKN</sequence>